<gene>
    <name evidence="1" type="ORF">TIFTF001_038549</name>
</gene>
<proteinExistence type="predicted"/>
<protein>
    <submittedName>
        <fullName evidence="1">Uncharacterized protein</fullName>
    </submittedName>
</protein>
<accession>A0AA88JD16</accession>
<evidence type="ECO:0000313" key="2">
    <source>
        <dbReference type="Proteomes" id="UP001187192"/>
    </source>
</evidence>
<name>A0AA88JD16_FICCA</name>
<keyword evidence="2" id="KW-1185">Reference proteome</keyword>
<sequence length="138" mass="15684">MYNIIQDYNLSTSGGVKSSLHSAGTEICGDSLLSCYDSLVVSFPEEGLLPTTLTSLYIVEFEYLKSLNGWSLQQLTSLERLSILHCGKLLCLPNKRLPSSLRYLYIHYCPLLERRCQIENGQDWHKIAHTYISCGNYK</sequence>
<evidence type="ECO:0000313" key="1">
    <source>
        <dbReference type="EMBL" id="GMN69499.1"/>
    </source>
</evidence>
<dbReference type="AlphaFoldDB" id="A0AA88JD16"/>
<organism evidence="1 2">
    <name type="scientific">Ficus carica</name>
    <name type="common">Common fig</name>
    <dbReference type="NCBI Taxonomy" id="3494"/>
    <lineage>
        <taxon>Eukaryota</taxon>
        <taxon>Viridiplantae</taxon>
        <taxon>Streptophyta</taxon>
        <taxon>Embryophyta</taxon>
        <taxon>Tracheophyta</taxon>
        <taxon>Spermatophyta</taxon>
        <taxon>Magnoliopsida</taxon>
        <taxon>eudicotyledons</taxon>
        <taxon>Gunneridae</taxon>
        <taxon>Pentapetalae</taxon>
        <taxon>rosids</taxon>
        <taxon>fabids</taxon>
        <taxon>Rosales</taxon>
        <taxon>Moraceae</taxon>
        <taxon>Ficeae</taxon>
        <taxon>Ficus</taxon>
    </lineage>
</organism>
<dbReference type="SUPFAM" id="SSF52058">
    <property type="entry name" value="L domain-like"/>
    <property type="match status" value="1"/>
</dbReference>
<dbReference type="InterPro" id="IPR032675">
    <property type="entry name" value="LRR_dom_sf"/>
</dbReference>
<dbReference type="EMBL" id="BTGU01000861">
    <property type="protein sequence ID" value="GMN69499.1"/>
    <property type="molecule type" value="Genomic_DNA"/>
</dbReference>
<comment type="caution">
    <text evidence="1">The sequence shown here is derived from an EMBL/GenBank/DDBJ whole genome shotgun (WGS) entry which is preliminary data.</text>
</comment>
<dbReference type="Proteomes" id="UP001187192">
    <property type="component" value="Unassembled WGS sequence"/>
</dbReference>
<dbReference type="Gene3D" id="3.80.10.10">
    <property type="entry name" value="Ribonuclease Inhibitor"/>
    <property type="match status" value="1"/>
</dbReference>
<reference evidence="1" key="1">
    <citation type="submission" date="2023-07" db="EMBL/GenBank/DDBJ databases">
        <title>draft genome sequence of fig (Ficus carica).</title>
        <authorList>
            <person name="Takahashi T."/>
            <person name="Nishimura K."/>
        </authorList>
    </citation>
    <scope>NUCLEOTIDE SEQUENCE</scope>
</reference>